<name>A0A1N7MYD2_9PROT</name>
<feature type="transmembrane region" description="Helical" evidence="8">
    <location>
        <begin position="145"/>
        <end position="165"/>
    </location>
</feature>
<dbReference type="InterPro" id="IPR037294">
    <property type="entry name" value="ABC_BtuC-like"/>
</dbReference>
<evidence type="ECO:0000256" key="8">
    <source>
        <dbReference type="SAM" id="Phobius"/>
    </source>
</evidence>
<dbReference type="GO" id="GO:0005886">
    <property type="term" value="C:plasma membrane"/>
    <property type="evidence" value="ECO:0007669"/>
    <property type="project" value="UniProtKB-SubCell"/>
</dbReference>
<feature type="transmembrane region" description="Helical" evidence="8">
    <location>
        <begin position="307"/>
        <end position="326"/>
    </location>
</feature>
<feature type="transmembrane region" description="Helical" evidence="8">
    <location>
        <begin position="117"/>
        <end position="138"/>
    </location>
</feature>
<dbReference type="PANTHER" id="PTHR30472">
    <property type="entry name" value="FERRIC ENTEROBACTIN TRANSPORT SYSTEM PERMEASE PROTEIN"/>
    <property type="match status" value="1"/>
</dbReference>
<keyword evidence="10" id="KW-1185">Reference proteome</keyword>
<keyword evidence="3" id="KW-0813">Transport</keyword>
<dbReference type="RefSeq" id="WP_076400843.1">
    <property type="nucleotide sequence ID" value="NZ_FTOA01000004.1"/>
</dbReference>
<evidence type="ECO:0000256" key="7">
    <source>
        <dbReference type="ARBA" id="ARBA00023136"/>
    </source>
</evidence>
<evidence type="ECO:0000256" key="4">
    <source>
        <dbReference type="ARBA" id="ARBA00022475"/>
    </source>
</evidence>
<feature type="transmembrane region" description="Helical" evidence="8">
    <location>
        <begin position="91"/>
        <end position="111"/>
    </location>
</feature>
<dbReference type="CDD" id="cd06550">
    <property type="entry name" value="TM_ABC_iron-siderophores_like"/>
    <property type="match status" value="1"/>
</dbReference>
<dbReference type="STRING" id="80876.SAMN05421779_104432"/>
<feature type="transmembrane region" description="Helical" evidence="8">
    <location>
        <begin position="194"/>
        <end position="212"/>
    </location>
</feature>
<feature type="transmembrane region" description="Helical" evidence="8">
    <location>
        <begin position="239"/>
        <end position="267"/>
    </location>
</feature>
<evidence type="ECO:0000256" key="6">
    <source>
        <dbReference type="ARBA" id="ARBA00022989"/>
    </source>
</evidence>
<keyword evidence="7 8" id="KW-0472">Membrane</keyword>
<dbReference type="PANTHER" id="PTHR30472:SF25">
    <property type="entry name" value="ABC TRANSPORTER PERMEASE PROTEIN MJ0876-RELATED"/>
    <property type="match status" value="1"/>
</dbReference>
<dbReference type="GO" id="GO:0033214">
    <property type="term" value="P:siderophore-iron import into cell"/>
    <property type="evidence" value="ECO:0007669"/>
    <property type="project" value="TreeGrafter"/>
</dbReference>
<feature type="transmembrane region" description="Helical" evidence="8">
    <location>
        <begin position="279"/>
        <end position="301"/>
    </location>
</feature>
<dbReference type="SUPFAM" id="SSF81345">
    <property type="entry name" value="ABC transporter involved in vitamin B12 uptake, BtuC"/>
    <property type="match status" value="1"/>
</dbReference>
<dbReference type="GO" id="GO:0022857">
    <property type="term" value="F:transmembrane transporter activity"/>
    <property type="evidence" value="ECO:0007669"/>
    <property type="project" value="InterPro"/>
</dbReference>
<evidence type="ECO:0000313" key="9">
    <source>
        <dbReference type="EMBL" id="SIS91082.1"/>
    </source>
</evidence>
<dbReference type="Gene3D" id="1.10.3470.10">
    <property type="entry name" value="ABC transporter involved in vitamin B12 uptake, BtuC"/>
    <property type="match status" value="1"/>
</dbReference>
<dbReference type="OrthoDB" id="9811975at2"/>
<dbReference type="EMBL" id="FTOA01000004">
    <property type="protein sequence ID" value="SIS91082.1"/>
    <property type="molecule type" value="Genomic_DNA"/>
</dbReference>
<feature type="transmembrane region" description="Helical" evidence="8">
    <location>
        <begin position="62"/>
        <end position="79"/>
    </location>
</feature>
<proteinExistence type="inferred from homology"/>
<accession>A0A1N7MYD2</accession>
<dbReference type="Pfam" id="PF01032">
    <property type="entry name" value="FecCD"/>
    <property type="match status" value="1"/>
</dbReference>
<evidence type="ECO:0000256" key="2">
    <source>
        <dbReference type="ARBA" id="ARBA00007935"/>
    </source>
</evidence>
<protein>
    <submittedName>
        <fullName evidence="9">Iron complex transport system permease protein</fullName>
    </submittedName>
</protein>
<dbReference type="InterPro" id="IPR000522">
    <property type="entry name" value="ABC_transptr_permease_BtuC"/>
</dbReference>
<keyword evidence="6 8" id="KW-1133">Transmembrane helix</keyword>
<dbReference type="Proteomes" id="UP000185678">
    <property type="component" value="Unassembled WGS sequence"/>
</dbReference>
<reference evidence="9 10" key="1">
    <citation type="submission" date="2017-01" db="EMBL/GenBank/DDBJ databases">
        <authorList>
            <person name="Mah S.A."/>
            <person name="Swanson W.J."/>
            <person name="Moy G.W."/>
            <person name="Vacquier V.D."/>
        </authorList>
    </citation>
    <scope>NUCLEOTIDE SEQUENCE [LARGE SCALE GENOMIC DNA]</scope>
    <source>
        <strain evidence="9 10">DSM 11589</strain>
    </source>
</reference>
<comment type="similarity">
    <text evidence="2">Belongs to the binding-protein-dependent transport system permease family. FecCD subfamily.</text>
</comment>
<comment type="subcellular location">
    <subcellularLocation>
        <location evidence="1">Cell membrane</location>
        <topology evidence="1">Multi-pass membrane protein</topology>
    </subcellularLocation>
</comment>
<gene>
    <name evidence="9" type="ORF">SAMN05421779_104432</name>
</gene>
<evidence type="ECO:0000256" key="1">
    <source>
        <dbReference type="ARBA" id="ARBA00004651"/>
    </source>
</evidence>
<keyword evidence="4" id="KW-1003">Cell membrane</keyword>
<keyword evidence="5 8" id="KW-0812">Transmembrane</keyword>
<evidence type="ECO:0000256" key="3">
    <source>
        <dbReference type="ARBA" id="ARBA00022448"/>
    </source>
</evidence>
<sequence length="332" mass="33627">MTERRLSLLLLLALLALTGWALTLGTAPLTPSMMVAGLLPDLFPHDDPRLAMVMQEIRLPRVLLGLVVGAALGLAGAALQGLLRNPLAEPSIIGTSACASLGAVLAFYYGLAADFSLALPLAGISGAALGTLLLLALAGPAASTLTLILTGVALSSMAGALTSLALNLSPSPYAVTEIVMWMMGSLKDRSMDDVLLASPFVLAGCLLLLRAGRGLDALTLGEEAAASLGIALPRLRVQVIAGAALAVGAAVATAGSVGFVGLIIPHLLRPLVGHRPSAVLLPSALGGAALLTAADIAVRLIPARSELMLGVVTAIIGTPFFCTLILKARRQA</sequence>
<evidence type="ECO:0000256" key="5">
    <source>
        <dbReference type="ARBA" id="ARBA00022692"/>
    </source>
</evidence>
<dbReference type="AlphaFoldDB" id="A0A1N7MYD2"/>
<evidence type="ECO:0000313" key="10">
    <source>
        <dbReference type="Proteomes" id="UP000185678"/>
    </source>
</evidence>
<organism evidence="9 10">
    <name type="scientific">Insolitispirillum peregrinum</name>
    <dbReference type="NCBI Taxonomy" id="80876"/>
    <lineage>
        <taxon>Bacteria</taxon>
        <taxon>Pseudomonadati</taxon>
        <taxon>Pseudomonadota</taxon>
        <taxon>Alphaproteobacteria</taxon>
        <taxon>Rhodospirillales</taxon>
        <taxon>Novispirillaceae</taxon>
        <taxon>Insolitispirillum</taxon>
    </lineage>
</organism>